<evidence type="ECO:0000313" key="2">
    <source>
        <dbReference type="EMBL" id="STO37389.1"/>
    </source>
</evidence>
<name>A0A377H4I8_9PAST</name>
<dbReference type="Proteomes" id="UP000254232">
    <property type="component" value="Unassembled WGS sequence"/>
</dbReference>
<dbReference type="EMBL" id="UGGZ01000001">
    <property type="protein sequence ID" value="STO37389.1"/>
    <property type="molecule type" value="Genomic_DNA"/>
</dbReference>
<accession>A0A377H4I8</accession>
<keyword evidence="1" id="KW-1133">Transmembrane helix</keyword>
<gene>
    <name evidence="2" type="ORF">NCTC11413_00498</name>
</gene>
<dbReference type="AlphaFoldDB" id="A0A377H4I8"/>
<evidence type="ECO:0000313" key="3">
    <source>
        <dbReference type="Proteomes" id="UP000254232"/>
    </source>
</evidence>
<keyword evidence="1" id="KW-0472">Membrane</keyword>
<reference evidence="2 3" key="1">
    <citation type="submission" date="2018-06" db="EMBL/GenBank/DDBJ databases">
        <authorList>
            <consortium name="Pathogen Informatics"/>
            <person name="Doyle S."/>
        </authorList>
    </citation>
    <scope>NUCLEOTIDE SEQUENCE [LARGE SCALE GENOMIC DNA]</scope>
    <source>
        <strain evidence="2 3">NCTC11413</strain>
    </source>
</reference>
<evidence type="ECO:0000256" key="1">
    <source>
        <dbReference type="SAM" id="Phobius"/>
    </source>
</evidence>
<protein>
    <submittedName>
        <fullName evidence="2">Uncharacterized protein</fullName>
    </submittedName>
</protein>
<organism evidence="2 3">
    <name type="scientific">Gallibacterium anatis</name>
    <dbReference type="NCBI Taxonomy" id="750"/>
    <lineage>
        <taxon>Bacteria</taxon>
        <taxon>Pseudomonadati</taxon>
        <taxon>Pseudomonadota</taxon>
        <taxon>Gammaproteobacteria</taxon>
        <taxon>Pasteurellales</taxon>
        <taxon>Pasteurellaceae</taxon>
        <taxon>Gallibacterium</taxon>
    </lineage>
</organism>
<feature type="transmembrane region" description="Helical" evidence="1">
    <location>
        <begin position="6"/>
        <end position="27"/>
    </location>
</feature>
<sequence length="40" mass="4774">MLPEVFIEYIMRIIFVAPLMILCYLIFRLSLVAIEKDEKV</sequence>
<keyword evidence="1" id="KW-0812">Transmembrane</keyword>
<proteinExistence type="predicted"/>